<evidence type="ECO:0000313" key="1">
    <source>
        <dbReference type="EMBL" id="KYM97965.1"/>
    </source>
</evidence>
<dbReference type="AlphaFoldDB" id="A0A195CB90"/>
<dbReference type="GO" id="GO:0030496">
    <property type="term" value="C:midbody"/>
    <property type="evidence" value="ECO:0007669"/>
    <property type="project" value="TreeGrafter"/>
</dbReference>
<keyword evidence="2" id="KW-1185">Reference proteome</keyword>
<dbReference type="GO" id="GO:0032266">
    <property type="term" value="F:phosphatidylinositol-3-phosphate binding"/>
    <property type="evidence" value="ECO:0007669"/>
    <property type="project" value="TreeGrafter"/>
</dbReference>
<gene>
    <name evidence="1" type="ORF">ALC62_11311</name>
</gene>
<sequence>MTFFNVEYFNRLDLLENPIKPPIVIYKHTNHWDKLKMGLEPADQQIVDRLRKLKDEERNISLPTVEEIKQRLALLKDQNPETSGSNIINVYQIDTRTDQEKAEDLIQEYLAPIELPSTSDLCEDIEMVDSLQNDDNKSYFDQHMKQDIDIYKKLCNTTSSDSTELINKISAMEIKTPRNVEEDNEDEDENENECVMCSRTANDSDLYKCAGCTDDLYCLSCFKDFHDEGEIINNHKPVHFVKEAKLPSVKMNLITKLLTSDSRKNNQ</sequence>
<dbReference type="GO" id="GO:0005813">
    <property type="term" value="C:centrosome"/>
    <property type="evidence" value="ECO:0007669"/>
    <property type="project" value="TreeGrafter"/>
</dbReference>
<proteinExistence type="predicted"/>
<dbReference type="GO" id="GO:0032154">
    <property type="term" value="C:cleavage furrow"/>
    <property type="evidence" value="ECO:0007669"/>
    <property type="project" value="TreeGrafter"/>
</dbReference>
<accession>A0A195CB90</accession>
<dbReference type="STRING" id="456900.A0A195CB90"/>
<evidence type="ECO:0008006" key="3">
    <source>
        <dbReference type="Google" id="ProtNLM"/>
    </source>
</evidence>
<reference evidence="1 2" key="1">
    <citation type="submission" date="2016-03" db="EMBL/GenBank/DDBJ databases">
        <title>Cyphomyrmex costatus WGS genome.</title>
        <authorList>
            <person name="Nygaard S."/>
            <person name="Hu H."/>
            <person name="Boomsma J."/>
            <person name="Zhang G."/>
        </authorList>
    </citation>
    <scope>NUCLEOTIDE SEQUENCE [LARGE SCALE GENOMIC DNA]</scope>
    <source>
        <strain evidence="1">MS0001</strain>
        <tissue evidence="1">Whole body</tissue>
    </source>
</reference>
<protein>
    <recommendedName>
        <fullName evidence="3">Zinc finger FYVE domain-containing protein 19</fullName>
    </recommendedName>
</protein>
<dbReference type="EMBL" id="KQ978023">
    <property type="protein sequence ID" value="KYM97965.1"/>
    <property type="molecule type" value="Genomic_DNA"/>
</dbReference>
<evidence type="ECO:0000313" key="2">
    <source>
        <dbReference type="Proteomes" id="UP000078542"/>
    </source>
</evidence>
<dbReference type="PANTHER" id="PTHR46603:SF1">
    <property type="entry name" value="ABSCISSION_NOCUT CHECKPOINT REGULATOR"/>
    <property type="match status" value="1"/>
</dbReference>
<dbReference type="GO" id="GO:0044878">
    <property type="term" value="P:mitotic cytokinesis checkpoint signaling"/>
    <property type="evidence" value="ECO:0007669"/>
    <property type="project" value="TreeGrafter"/>
</dbReference>
<dbReference type="GO" id="GO:0009838">
    <property type="term" value="P:abscission"/>
    <property type="evidence" value="ECO:0007669"/>
    <property type="project" value="TreeGrafter"/>
</dbReference>
<dbReference type="PANTHER" id="PTHR46603">
    <property type="entry name" value="ABSCISSION/NOCUT CHECKPOINT REGULATOR"/>
    <property type="match status" value="1"/>
</dbReference>
<dbReference type="Proteomes" id="UP000078542">
    <property type="component" value="Unassembled WGS sequence"/>
</dbReference>
<dbReference type="SUPFAM" id="SSF57845">
    <property type="entry name" value="B-box zinc-binding domain"/>
    <property type="match status" value="1"/>
</dbReference>
<organism evidence="1 2">
    <name type="scientific">Cyphomyrmex costatus</name>
    <dbReference type="NCBI Taxonomy" id="456900"/>
    <lineage>
        <taxon>Eukaryota</taxon>
        <taxon>Metazoa</taxon>
        <taxon>Ecdysozoa</taxon>
        <taxon>Arthropoda</taxon>
        <taxon>Hexapoda</taxon>
        <taxon>Insecta</taxon>
        <taxon>Pterygota</taxon>
        <taxon>Neoptera</taxon>
        <taxon>Endopterygota</taxon>
        <taxon>Hymenoptera</taxon>
        <taxon>Apocrita</taxon>
        <taxon>Aculeata</taxon>
        <taxon>Formicoidea</taxon>
        <taxon>Formicidae</taxon>
        <taxon>Myrmicinae</taxon>
        <taxon>Cyphomyrmex</taxon>
    </lineage>
</organism>
<name>A0A195CB90_9HYME</name>